<dbReference type="Proteomes" id="UP001293593">
    <property type="component" value="Unassembled WGS sequence"/>
</dbReference>
<evidence type="ECO:0000313" key="3">
    <source>
        <dbReference type="Proteomes" id="UP001293593"/>
    </source>
</evidence>
<proteinExistence type="predicted"/>
<sequence>MTVKEKLGIKHTKPNMPRRFTTGEFARGRGAVTPPKYEIPARRVAFGWGHLTLRRKPQEPTTPPPGNSVARRLRLTFLCPTKAAPTEINRAQARLAPWSHHPAEVPRIVR</sequence>
<comment type="caution">
    <text evidence="2">The sequence shown here is derived from an EMBL/GenBank/DDBJ whole genome shotgun (WGS) entry which is preliminary data.</text>
</comment>
<name>A0AAE1M7D8_9FABA</name>
<accession>A0AAE1M7D8</accession>
<evidence type="ECO:0000313" key="2">
    <source>
        <dbReference type="EMBL" id="KAK4255535.1"/>
    </source>
</evidence>
<dbReference type="AlphaFoldDB" id="A0AAE1M7D8"/>
<feature type="region of interest" description="Disordered" evidence="1">
    <location>
        <begin position="1"/>
        <end position="31"/>
    </location>
</feature>
<evidence type="ECO:0000256" key="1">
    <source>
        <dbReference type="SAM" id="MobiDB-lite"/>
    </source>
</evidence>
<reference evidence="2" key="1">
    <citation type="submission" date="2023-10" db="EMBL/GenBank/DDBJ databases">
        <title>Chromosome-level genome of the transformable northern wattle, Acacia crassicarpa.</title>
        <authorList>
            <person name="Massaro I."/>
            <person name="Sinha N.R."/>
            <person name="Poethig S."/>
            <person name="Leichty A.R."/>
        </authorList>
    </citation>
    <scope>NUCLEOTIDE SEQUENCE</scope>
    <source>
        <strain evidence="2">Acra3RX</strain>
        <tissue evidence="2">Leaf</tissue>
    </source>
</reference>
<protein>
    <submittedName>
        <fullName evidence="2">Uncharacterized protein</fullName>
    </submittedName>
</protein>
<dbReference type="EMBL" id="JAWXYG010000013">
    <property type="protein sequence ID" value="KAK4255535.1"/>
    <property type="molecule type" value="Genomic_DNA"/>
</dbReference>
<keyword evidence="3" id="KW-1185">Reference proteome</keyword>
<gene>
    <name evidence="2" type="ORF">QN277_008523</name>
</gene>
<organism evidence="2 3">
    <name type="scientific">Acacia crassicarpa</name>
    <name type="common">northern wattle</name>
    <dbReference type="NCBI Taxonomy" id="499986"/>
    <lineage>
        <taxon>Eukaryota</taxon>
        <taxon>Viridiplantae</taxon>
        <taxon>Streptophyta</taxon>
        <taxon>Embryophyta</taxon>
        <taxon>Tracheophyta</taxon>
        <taxon>Spermatophyta</taxon>
        <taxon>Magnoliopsida</taxon>
        <taxon>eudicotyledons</taxon>
        <taxon>Gunneridae</taxon>
        <taxon>Pentapetalae</taxon>
        <taxon>rosids</taxon>
        <taxon>fabids</taxon>
        <taxon>Fabales</taxon>
        <taxon>Fabaceae</taxon>
        <taxon>Caesalpinioideae</taxon>
        <taxon>mimosoid clade</taxon>
        <taxon>Acacieae</taxon>
        <taxon>Acacia</taxon>
    </lineage>
</organism>